<sequence>NVQLFIMASFIYQLEYRSPGNYAQLPFFKCKFNLSLTINQHVIKALITTISIFKY</sequence>
<accession>A0A8V0Z9K5</accession>
<evidence type="ECO:0000313" key="1">
    <source>
        <dbReference type="Ensembl" id="ENSGALP00010025141.1"/>
    </source>
</evidence>
<name>A0A8V0Z9K5_CHICK</name>
<evidence type="ECO:0000313" key="2">
    <source>
        <dbReference type="Proteomes" id="UP000000539"/>
    </source>
</evidence>
<dbReference type="AlphaFoldDB" id="A0A8V0Z9K5"/>
<reference evidence="1" key="2">
    <citation type="submission" date="2025-08" db="UniProtKB">
        <authorList>
            <consortium name="Ensembl"/>
        </authorList>
    </citation>
    <scope>IDENTIFICATION</scope>
    <source>
        <strain evidence="1">broiler</strain>
    </source>
</reference>
<organism evidence="1 2">
    <name type="scientific">Gallus gallus</name>
    <name type="common">Chicken</name>
    <dbReference type="NCBI Taxonomy" id="9031"/>
    <lineage>
        <taxon>Eukaryota</taxon>
        <taxon>Metazoa</taxon>
        <taxon>Chordata</taxon>
        <taxon>Craniata</taxon>
        <taxon>Vertebrata</taxon>
        <taxon>Euteleostomi</taxon>
        <taxon>Archelosauria</taxon>
        <taxon>Archosauria</taxon>
        <taxon>Dinosauria</taxon>
        <taxon>Saurischia</taxon>
        <taxon>Theropoda</taxon>
        <taxon>Coelurosauria</taxon>
        <taxon>Aves</taxon>
        <taxon>Neognathae</taxon>
        <taxon>Galloanserae</taxon>
        <taxon>Galliformes</taxon>
        <taxon>Phasianidae</taxon>
        <taxon>Phasianinae</taxon>
        <taxon>Gallus</taxon>
    </lineage>
</organism>
<reference evidence="1" key="1">
    <citation type="submission" date="2020-11" db="EMBL/GenBank/DDBJ databases">
        <title>Gallus gallus (Chicken) genome, bGalGal1, GRCg7b, maternal haplotype autosomes + Z &amp; W.</title>
        <authorList>
            <person name="Warren W."/>
            <person name="Formenti G."/>
            <person name="Fedrigo O."/>
            <person name="Haase B."/>
            <person name="Mountcastle J."/>
            <person name="Balacco J."/>
            <person name="Tracey A."/>
            <person name="Schneider V."/>
            <person name="Okimoto R."/>
            <person name="Cheng H."/>
            <person name="Hawken R."/>
            <person name="Howe K."/>
            <person name="Jarvis E.D."/>
        </authorList>
    </citation>
    <scope>NUCLEOTIDE SEQUENCE [LARGE SCALE GENOMIC DNA]</scope>
    <source>
        <strain evidence="1">Broiler</strain>
    </source>
</reference>
<proteinExistence type="predicted"/>
<dbReference type="Ensembl" id="ENSGALT00010042651.1">
    <property type="protein sequence ID" value="ENSGALP00010025141.1"/>
    <property type="gene ID" value="ENSGALG00010017650.1"/>
</dbReference>
<reference evidence="1" key="3">
    <citation type="submission" date="2025-09" db="UniProtKB">
        <authorList>
            <consortium name="Ensembl"/>
        </authorList>
    </citation>
    <scope>IDENTIFICATION</scope>
    <source>
        <strain evidence="1">broiler</strain>
    </source>
</reference>
<keyword evidence="2" id="KW-1185">Reference proteome</keyword>
<protein>
    <submittedName>
        <fullName evidence="1">Uncharacterized protein</fullName>
    </submittedName>
</protein>
<dbReference type="Proteomes" id="UP000000539">
    <property type="component" value="Chromosome 5"/>
</dbReference>